<sequence>MVWNAVVVHSTIAVQLEGSLVKMDAPTVDGLEIIDFTKKCEDGAHHPIEIRLTNGKKVLVHEEKAYENYYQDGRSFDDVDPNSSLLQFEFNFQVHKDGLREMKGIGNTIHSNPMAVYHGNVLWCYAYGLTAVREENGELLCLFEMISIGPSFSKKPSVVKGGVGNNCPPNQHAPEIRNISLSLLGKTEVSVPLERRKDAFVAESLLPLSLLNSIIEQLPTLTMRVRLTIPLPYFQLDDLIDLKLEQPATTPAAEKILTKILAGERPPGYDWVVFHTHTSLPSEQLLMVSHEDRCILKSVHASDMKTILTYFYLRQFALPEYDAFARVGRALCWLFPQELLSKFFEYWQVAIVRELLKADKSDTNKTLRNCARHLISIFSAPYGAMPVAKRVAVAVMADTWQMAEARGTNVEEEIKKMTDLPMGFMEKILYSVEKFRTVVGGVQKTNLGNSYSHYVLPKFSRKMSTVSACKANLTKAINTLELARGTWQNYAQPFKDSQQAFLTLVCNSSSPKVDNEAYANYIEDMKLDGSGRARSEPAATIGTAPRGTATLRGAHFKIDDCNNDNVKPTPEHPRTLKTSIQAGRARGAEDIYCYCRISAQKKRKTRGRLAKGPHHKTVNFILLRYVL</sequence>
<dbReference type="EMBL" id="UZAH01030307">
    <property type="protein sequence ID" value="VDP10069.1"/>
    <property type="molecule type" value="Genomic_DNA"/>
</dbReference>
<evidence type="ECO:0000313" key="1">
    <source>
        <dbReference type="EMBL" id="VDP10069.1"/>
    </source>
</evidence>
<proteinExistence type="predicted"/>
<accession>A0A3P8EDF1</accession>
<gene>
    <name evidence="1" type="ORF">HPBE_LOCUS17862</name>
</gene>
<keyword evidence="2" id="KW-1185">Reference proteome</keyword>
<name>A0A3P8EDF1_HELPZ</name>
<reference evidence="3" key="2">
    <citation type="submission" date="2019-09" db="UniProtKB">
        <authorList>
            <consortium name="WormBaseParasite"/>
        </authorList>
    </citation>
    <scope>IDENTIFICATION</scope>
</reference>
<dbReference type="Proteomes" id="UP000050761">
    <property type="component" value="Unassembled WGS sequence"/>
</dbReference>
<evidence type="ECO:0000313" key="2">
    <source>
        <dbReference type="Proteomes" id="UP000050761"/>
    </source>
</evidence>
<evidence type="ECO:0000313" key="3">
    <source>
        <dbReference type="WBParaSite" id="HPBE_0001786301-mRNA-1"/>
    </source>
</evidence>
<dbReference type="WBParaSite" id="HPBE_0001786301-mRNA-1">
    <property type="protein sequence ID" value="HPBE_0001786301-mRNA-1"/>
    <property type="gene ID" value="HPBE_0001786301"/>
</dbReference>
<reference evidence="1 2" key="1">
    <citation type="submission" date="2018-11" db="EMBL/GenBank/DDBJ databases">
        <authorList>
            <consortium name="Pathogen Informatics"/>
        </authorList>
    </citation>
    <scope>NUCLEOTIDE SEQUENCE [LARGE SCALE GENOMIC DNA]</scope>
</reference>
<protein>
    <submittedName>
        <fullName evidence="3">BTB domain-containing protein</fullName>
    </submittedName>
</protein>
<dbReference type="OrthoDB" id="5862088at2759"/>
<dbReference type="AlphaFoldDB" id="A0A3P8EDF1"/>
<organism evidence="1">
    <name type="scientific">Heligmosomoides polygyrus</name>
    <name type="common">Parasitic roundworm</name>
    <dbReference type="NCBI Taxonomy" id="6339"/>
    <lineage>
        <taxon>Eukaryota</taxon>
        <taxon>Metazoa</taxon>
        <taxon>Ecdysozoa</taxon>
        <taxon>Nematoda</taxon>
        <taxon>Chromadorea</taxon>
        <taxon>Rhabditida</taxon>
        <taxon>Rhabditina</taxon>
        <taxon>Rhabditomorpha</taxon>
        <taxon>Strongyloidea</taxon>
        <taxon>Heligmosomidae</taxon>
        <taxon>Heligmosomoides</taxon>
    </lineage>
</organism>